<evidence type="ECO:0000313" key="3">
    <source>
        <dbReference type="EMBL" id="TYK10275.1"/>
    </source>
</evidence>
<reference evidence="4 5" key="1">
    <citation type="submission" date="2019-08" db="EMBL/GenBank/DDBJ databases">
        <title>Draft genome sequences of two oriental melons (Cucumis melo L. var makuwa).</title>
        <authorList>
            <person name="Kwon S.-Y."/>
        </authorList>
    </citation>
    <scope>NUCLEOTIDE SEQUENCE [LARGE SCALE GENOMIC DNA]</scope>
    <source>
        <strain evidence="5">cv. Chang Bougi</strain>
        <strain evidence="4">cv. SW 3</strain>
        <tissue evidence="3">Leaf</tissue>
    </source>
</reference>
<keyword evidence="3" id="KW-0548">Nucleotidyltransferase</keyword>
<evidence type="ECO:0000259" key="1">
    <source>
        <dbReference type="Pfam" id="PF25597"/>
    </source>
</evidence>
<evidence type="ECO:0000313" key="2">
    <source>
        <dbReference type="EMBL" id="KAA0050927.1"/>
    </source>
</evidence>
<dbReference type="Proteomes" id="UP000321393">
    <property type="component" value="Unassembled WGS sequence"/>
</dbReference>
<dbReference type="Proteomes" id="UP000321947">
    <property type="component" value="Unassembled WGS sequence"/>
</dbReference>
<dbReference type="AlphaFoldDB" id="A0A5D3CFK9"/>
<sequence>MLSTSLPSYLWGDVLTTAHLINRMPSRVLHLQTPFECLKESYPSTRLISDVPLRVFRYIAYVYNHGSNPSKFTPRAHACVFVGYPLHQRGYKCVHPLAIFREREDLRKEVRSPANQPASVQDFEPLRDQGMTDSIDSHIATKMSEHDRFEAAIPEKTSEQGNVDREVILNEKSSNDKNEVSARATKNEIREDRSENISKFDSSLNLPIALKKGTRSWTKHFIANYISYDNLSPQFKAFTTNLDSTMIPKNIHIALDYPEWKKVVMEEMRALEQNKT</sequence>
<organism evidence="3 5">
    <name type="scientific">Cucumis melo var. makuwa</name>
    <name type="common">Oriental melon</name>
    <dbReference type="NCBI Taxonomy" id="1194695"/>
    <lineage>
        <taxon>Eukaryota</taxon>
        <taxon>Viridiplantae</taxon>
        <taxon>Streptophyta</taxon>
        <taxon>Embryophyta</taxon>
        <taxon>Tracheophyta</taxon>
        <taxon>Spermatophyta</taxon>
        <taxon>Magnoliopsida</taxon>
        <taxon>eudicotyledons</taxon>
        <taxon>Gunneridae</taxon>
        <taxon>Pentapetalae</taxon>
        <taxon>rosids</taxon>
        <taxon>fabids</taxon>
        <taxon>Cucurbitales</taxon>
        <taxon>Cucurbitaceae</taxon>
        <taxon>Benincaseae</taxon>
        <taxon>Cucumis</taxon>
    </lineage>
</organism>
<dbReference type="PANTHER" id="PTHR42648:SF22">
    <property type="entry name" value="REVERSE TRANSCRIPTASE TY1_COPIA-TYPE DOMAIN-CONTAINING PROTEIN"/>
    <property type="match status" value="1"/>
</dbReference>
<proteinExistence type="predicted"/>
<feature type="domain" description="Retroviral polymerase SH3-like" evidence="1">
    <location>
        <begin position="59"/>
        <end position="96"/>
    </location>
</feature>
<dbReference type="PANTHER" id="PTHR42648">
    <property type="entry name" value="TRANSPOSASE, PUTATIVE-RELATED"/>
    <property type="match status" value="1"/>
</dbReference>
<gene>
    <name evidence="3" type="ORF">E5676_scaffold16G004250</name>
    <name evidence="2" type="ORF">E6C27_scaffold761G00530</name>
</gene>
<comment type="caution">
    <text evidence="3">The sequence shown here is derived from an EMBL/GenBank/DDBJ whole genome shotgun (WGS) entry which is preliminary data.</text>
</comment>
<evidence type="ECO:0000313" key="5">
    <source>
        <dbReference type="Proteomes" id="UP000321947"/>
    </source>
</evidence>
<dbReference type="InterPro" id="IPR039537">
    <property type="entry name" value="Retrotran_Ty1/copia-like"/>
</dbReference>
<dbReference type="EMBL" id="SSTE01011666">
    <property type="protein sequence ID" value="KAA0050927.1"/>
    <property type="molecule type" value="Genomic_DNA"/>
</dbReference>
<keyword evidence="3" id="KW-0808">Transferase</keyword>
<protein>
    <submittedName>
        <fullName evidence="3">Reverse transcriptase</fullName>
    </submittedName>
</protein>
<evidence type="ECO:0000313" key="4">
    <source>
        <dbReference type="Proteomes" id="UP000321393"/>
    </source>
</evidence>
<dbReference type="Pfam" id="PF25597">
    <property type="entry name" value="SH3_retrovirus"/>
    <property type="match status" value="1"/>
</dbReference>
<name>A0A5D3CFK9_CUCMM</name>
<keyword evidence="3" id="KW-0695">RNA-directed DNA polymerase</keyword>
<dbReference type="InterPro" id="IPR057670">
    <property type="entry name" value="SH3_retrovirus"/>
</dbReference>
<dbReference type="OrthoDB" id="1738989at2759"/>
<dbReference type="GO" id="GO:0003964">
    <property type="term" value="F:RNA-directed DNA polymerase activity"/>
    <property type="evidence" value="ECO:0007669"/>
    <property type="project" value="UniProtKB-KW"/>
</dbReference>
<dbReference type="EMBL" id="SSTD01011206">
    <property type="protein sequence ID" value="TYK10275.1"/>
    <property type="molecule type" value="Genomic_DNA"/>
</dbReference>
<accession>A0A5D3CFK9</accession>